<evidence type="ECO:0000313" key="3">
    <source>
        <dbReference type="Proteomes" id="UP000276215"/>
    </source>
</evidence>
<protein>
    <submittedName>
        <fullName evidence="2">Uncharacterized protein</fullName>
    </submittedName>
</protein>
<organism evidence="2 3">
    <name type="scientific">Choiromyces venosus 120613-1</name>
    <dbReference type="NCBI Taxonomy" id="1336337"/>
    <lineage>
        <taxon>Eukaryota</taxon>
        <taxon>Fungi</taxon>
        <taxon>Dikarya</taxon>
        <taxon>Ascomycota</taxon>
        <taxon>Pezizomycotina</taxon>
        <taxon>Pezizomycetes</taxon>
        <taxon>Pezizales</taxon>
        <taxon>Tuberaceae</taxon>
        <taxon>Choiromyces</taxon>
    </lineage>
</organism>
<accession>A0A3N4IWR6</accession>
<keyword evidence="1" id="KW-0472">Membrane</keyword>
<keyword evidence="1" id="KW-0812">Transmembrane</keyword>
<keyword evidence="3" id="KW-1185">Reference proteome</keyword>
<evidence type="ECO:0000313" key="2">
    <source>
        <dbReference type="EMBL" id="RPA89397.1"/>
    </source>
</evidence>
<proteinExistence type="predicted"/>
<dbReference type="EMBL" id="ML120583">
    <property type="protein sequence ID" value="RPA89397.1"/>
    <property type="molecule type" value="Genomic_DNA"/>
</dbReference>
<dbReference type="Proteomes" id="UP000276215">
    <property type="component" value="Unassembled WGS sequence"/>
</dbReference>
<keyword evidence="1" id="KW-1133">Transmembrane helix</keyword>
<name>A0A3N4IWR6_9PEZI</name>
<evidence type="ECO:0000256" key="1">
    <source>
        <dbReference type="SAM" id="Phobius"/>
    </source>
</evidence>
<sequence length="83" mass="9565">MIYQEWSYVTSLYSTLANWMLLALPSLNYKFSSTPILHAFIGLTLFMNCRIYKIQIGKSYLAGYSLWSDLDCSQLCLPLCTVH</sequence>
<dbReference type="AlphaFoldDB" id="A0A3N4IWR6"/>
<gene>
    <name evidence="2" type="ORF">L873DRAFT_1822910</name>
</gene>
<feature type="transmembrane region" description="Helical" evidence="1">
    <location>
        <begin position="35"/>
        <end position="52"/>
    </location>
</feature>
<reference evidence="2 3" key="1">
    <citation type="journal article" date="2018" name="Nat. Ecol. Evol.">
        <title>Pezizomycetes genomes reveal the molecular basis of ectomycorrhizal truffle lifestyle.</title>
        <authorList>
            <person name="Murat C."/>
            <person name="Payen T."/>
            <person name="Noel B."/>
            <person name="Kuo A."/>
            <person name="Morin E."/>
            <person name="Chen J."/>
            <person name="Kohler A."/>
            <person name="Krizsan K."/>
            <person name="Balestrini R."/>
            <person name="Da Silva C."/>
            <person name="Montanini B."/>
            <person name="Hainaut M."/>
            <person name="Levati E."/>
            <person name="Barry K.W."/>
            <person name="Belfiori B."/>
            <person name="Cichocki N."/>
            <person name="Clum A."/>
            <person name="Dockter R.B."/>
            <person name="Fauchery L."/>
            <person name="Guy J."/>
            <person name="Iotti M."/>
            <person name="Le Tacon F."/>
            <person name="Lindquist E.A."/>
            <person name="Lipzen A."/>
            <person name="Malagnac F."/>
            <person name="Mello A."/>
            <person name="Molinier V."/>
            <person name="Miyauchi S."/>
            <person name="Poulain J."/>
            <person name="Riccioni C."/>
            <person name="Rubini A."/>
            <person name="Sitrit Y."/>
            <person name="Splivallo R."/>
            <person name="Traeger S."/>
            <person name="Wang M."/>
            <person name="Zifcakova L."/>
            <person name="Wipf D."/>
            <person name="Zambonelli A."/>
            <person name="Paolocci F."/>
            <person name="Nowrousian M."/>
            <person name="Ottonello S."/>
            <person name="Baldrian P."/>
            <person name="Spatafora J.W."/>
            <person name="Henrissat B."/>
            <person name="Nagy L.G."/>
            <person name="Aury J.M."/>
            <person name="Wincker P."/>
            <person name="Grigoriev I.V."/>
            <person name="Bonfante P."/>
            <person name="Martin F.M."/>
        </authorList>
    </citation>
    <scope>NUCLEOTIDE SEQUENCE [LARGE SCALE GENOMIC DNA]</scope>
    <source>
        <strain evidence="2 3">120613-1</strain>
    </source>
</reference>
<feature type="transmembrane region" description="Helical" evidence="1">
    <location>
        <begin position="12"/>
        <end position="29"/>
    </location>
</feature>